<dbReference type="Proteomes" id="UP000236161">
    <property type="component" value="Unassembled WGS sequence"/>
</dbReference>
<evidence type="ECO:0000313" key="1">
    <source>
        <dbReference type="EMBL" id="PKA47496.1"/>
    </source>
</evidence>
<keyword evidence="2" id="KW-1185">Reference proteome</keyword>
<dbReference type="EMBL" id="KZ453155">
    <property type="protein sequence ID" value="PKA47496.1"/>
    <property type="molecule type" value="Genomic_DNA"/>
</dbReference>
<dbReference type="AlphaFoldDB" id="A0A2H9ZW50"/>
<accession>A0A2H9ZW50</accession>
<name>A0A2H9ZW50_9ASPA</name>
<reference evidence="1 2" key="1">
    <citation type="journal article" date="2017" name="Nature">
        <title>The Apostasia genome and the evolution of orchids.</title>
        <authorList>
            <person name="Zhang G.Q."/>
            <person name="Liu K.W."/>
            <person name="Li Z."/>
            <person name="Lohaus R."/>
            <person name="Hsiao Y.Y."/>
            <person name="Niu S.C."/>
            <person name="Wang J.Y."/>
            <person name="Lin Y.C."/>
            <person name="Xu Q."/>
            <person name="Chen L.J."/>
            <person name="Yoshida K."/>
            <person name="Fujiwara S."/>
            <person name="Wang Z.W."/>
            <person name="Zhang Y.Q."/>
            <person name="Mitsuda N."/>
            <person name="Wang M."/>
            <person name="Liu G.H."/>
            <person name="Pecoraro L."/>
            <person name="Huang H.X."/>
            <person name="Xiao X.J."/>
            <person name="Lin M."/>
            <person name="Wu X.Y."/>
            <person name="Wu W.L."/>
            <person name="Chen Y.Y."/>
            <person name="Chang S.B."/>
            <person name="Sakamoto S."/>
            <person name="Ohme-Takagi M."/>
            <person name="Yagi M."/>
            <person name="Zeng S.J."/>
            <person name="Shen C.Y."/>
            <person name="Yeh C.M."/>
            <person name="Luo Y.B."/>
            <person name="Tsai W.C."/>
            <person name="Van de Peer Y."/>
            <person name="Liu Z.J."/>
        </authorList>
    </citation>
    <scope>NUCLEOTIDE SEQUENCE [LARGE SCALE GENOMIC DNA]</scope>
    <source>
        <strain evidence="2">cv. Shenzhen</strain>
        <tissue evidence="1">Stem</tissue>
    </source>
</reference>
<gene>
    <name evidence="1" type="ORF">AXF42_Ash020666</name>
</gene>
<organism evidence="1 2">
    <name type="scientific">Apostasia shenzhenica</name>
    <dbReference type="NCBI Taxonomy" id="1088818"/>
    <lineage>
        <taxon>Eukaryota</taxon>
        <taxon>Viridiplantae</taxon>
        <taxon>Streptophyta</taxon>
        <taxon>Embryophyta</taxon>
        <taxon>Tracheophyta</taxon>
        <taxon>Spermatophyta</taxon>
        <taxon>Magnoliopsida</taxon>
        <taxon>Liliopsida</taxon>
        <taxon>Asparagales</taxon>
        <taxon>Orchidaceae</taxon>
        <taxon>Apostasioideae</taxon>
        <taxon>Apostasia</taxon>
    </lineage>
</organism>
<evidence type="ECO:0000313" key="2">
    <source>
        <dbReference type="Proteomes" id="UP000236161"/>
    </source>
</evidence>
<proteinExistence type="predicted"/>
<protein>
    <submittedName>
        <fullName evidence="1">Uncharacterized protein</fullName>
    </submittedName>
</protein>
<sequence>MQTELRVCTQNSQNREDALQNCEAACETPRPLGELPGCSRNCDAVRRTTSLRAKLRLRLNCEAALELLHTTLRVELSGSSRNCDVAVAYRGTALLPAKLRGCGQNYVAARDVRLRADAARLRVELGDYARNYDVAREVAHGAQAIA</sequence>